<keyword evidence="1" id="KW-0732">Signal</keyword>
<dbReference type="EMBL" id="FPAG01000009">
    <property type="protein sequence ID" value="SFT12423.1"/>
    <property type="molecule type" value="Genomic_DNA"/>
</dbReference>
<dbReference type="RefSeq" id="WP_074979953.1">
    <property type="nucleotide sequence ID" value="NZ_FPAG01000009.1"/>
</dbReference>
<accession>A0A1I6VFA0</accession>
<gene>
    <name evidence="2" type="ORF">SAMN04487906_3082</name>
</gene>
<evidence type="ECO:0000313" key="2">
    <source>
        <dbReference type="EMBL" id="SFT12423.1"/>
    </source>
</evidence>
<evidence type="ECO:0008006" key="4">
    <source>
        <dbReference type="Google" id="ProtNLM"/>
    </source>
</evidence>
<evidence type="ECO:0000256" key="1">
    <source>
        <dbReference type="SAM" id="SignalP"/>
    </source>
</evidence>
<dbReference type="Gene3D" id="2.20.110.10">
    <property type="entry name" value="Histone H3 K4-specific methyltransferase SET7/9 N-terminal domain"/>
    <property type="match status" value="1"/>
</dbReference>
<sequence>MKNITLTLALLFSVVLFAQEQKIEPIFEKQDNMVKATYFHGNGEVAQTGFYLDGKLQGEWVSYDKDGKKTAIANYDQGKKAGKWFFWSDGKLSEVDYTDNRIANVTTWSSESQLVKNK</sequence>
<name>A0A1I6VFA0_9FLAO</name>
<dbReference type="Proteomes" id="UP000183209">
    <property type="component" value="Unassembled WGS sequence"/>
</dbReference>
<protein>
    <recommendedName>
        <fullName evidence="4">MORN repeat variant</fullName>
    </recommendedName>
</protein>
<organism evidence="2 3">
    <name type="scientific">Zhouia amylolytica</name>
    <dbReference type="NCBI Taxonomy" id="376730"/>
    <lineage>
        <taxon>Bacteria</taxon>
        <taxon>Pseudomonadati</taxon>
        <taxon>Bacteroidota</taxon>
        <taxon>Flavobacteriia</taxon>
        <taxon>Flavobacteriales</taxon>
        <taxon>Flavobacteriaceae</taxon>
        <taxon>Zhouia</taxon>
    </lineage>
</organism>
<reference evidence="2 3" key="1">
    <citation type="submission" date="2016-10" db="EMBL/GenBank/DDBJ databases">
        <authorList>
            <person name="de Groot N.N."/>
        </authorList>
    </citation>
    <scope>NUCLEOTIDE SEQUENCE [LARGE SCALE GENOMIC DNA]</scope>
    <source>
        <strain evidence="2 3">CGMCC 1.6114</strain>
    </source>
</reference>
<feature type="chain" id="PRO_5010307963" description="MORN repeat variant" evidence="1">
    <location>
        <begin position="19"/>
        <end position="118"/>
    </location>
</feature>
<dbReference type="AlphaFoldDB" id="A0A1I6VFA0"/>
<proteinExistence type="predicted"/>
<evidence type="ECO:0000313" key="3">
    <source>
        <dbReference type="Proteomes" id="UP000183209"/>
    </source>
</evidence>
<dbReference type="SUPFAM" id="SSF82185">
    <property type="entry name" value="Histone H3 K4-specific methyltransferase SET7/9 N-terminal domain"/>
    <property type="match status" value="1"/>
</dbReference>
<feature type="signal peptide" evidence="1">
    <location>
        <begin position="1"/>
        <end position="18"/>
    </location>
</feature>
<dbReference type="OrthoDB" id="1467310at2"/>